<name>A0A0F9B8L9_9ZZZZ</name>
<keyword evidence="1" id="KW-0812">Transmembrane</keyword>
<reference evidence="2" key="1">
    <citation type="journal article" date="2015" name="Nature">
        <title>Complex archaea that bridge the gap between prokaryotes and eukaryotes.</title>
        <authorList>
            <person name="Spang A."/>
            <person name="Saw J.H."/>
            <person name="Jorgensen S.L."/>
            <person name="Zaremba-Niedzwiedzka K."/>
            <person name="Martijn J."/>
            <person name="Lind A.E."/>
            <person name="van Eijk R."/>
            <person name="Schleper C."/>
            <person name="Guy L."/>
            <person name="Ettema T.J."/>
        </authorList>
    </citation>
    <scope>NUCLEOTIDE SEQUENCE</scope>
</reference>
<accession>A0A0F9B8L9</accession>
<feature type="transmembrane region" description="Helical" evidence="1">
    <location>
        <begin position="14"/>
        <end position="31"/>
    </location>
</feature>
<proteinExistence type="predicted"/>
<protein>
    <submittedName>
        <fullName evidence="2">Uncharacterized protein</fullName>
    </submittedName>
</protein>
<comment type="caution">
    <text evidence="2">The sequence shown here is derived from an EMBL/GenBank/DDBJ whole genome shotgun (WGS) entry which is preliminary data.</text>
</comment>
<keyword evidence="1" id="KW-1133">Transmembrane helix</keyword>
<dbReference type="EMBL" id="LAZR01039046">
    <property type="protein sequence ID" value="KKL17975.1"/>
    <property type="molecule type" value="Genomic_DNA"/>
</dbReference>
<gene>
    <name evidence="2" type="ORF">LCGC14_2480140</name>
</gene>
<evidence type="ECO:0000256" key="1">
    <source>
        <dbReference type="SAM" id="Phobius"/>
    </source>
</evidence>
<evidence type="ECO:0000313" key="2">
    <source>
        <dbReference type="EMBL" id="KKL17975.1"/>
    </source>
</evidence>
<sequence length="93" mass="10595">MAELLAYTSMANRLGVPMLLFAIAVIVGFFYRKDFLVERKNGTEDRKWARHNQEMLMKLVESDIASREKASEVAGELATSITGLREYLKGRLQ</sequence>
<keyword evidence="1" id="KW-0472">Membrane</keyword>
<organism evidence="2">
    <name type="scientific">marine sediment metagenome</name>
    <dbReference type="NCBI Taxonomy" id="412755"/>
    <lineage>
        <taxon>unclassified sequences</taxon>
        <taxon>metagenomes</taxon>
        <taxon>ecological metagenomes</taxon>
    </lineage>
</organism>
<dbReference type="AlphaFoldDB" id="A0A0F9B8L9"/>